<sequence>MLYLIDANVLIRAHEDYYGIDQVPQFWIWLLTVAEAGLVKMPFEIHDEIAVSTGPLSAWIKLETTKERLILDEEVKGACVDRVLREGYAPDLDDSELEKMGRDPFLIAYALAAKDRIVVTKEVSRPGKKRANRKIPDVCAYFGIKCMKDFDFFRSAGFNTK</sequence>
<evidence type="ECO:0000313" key="1">
    <source>
        <dbReference type="EMBL" id="ABC21342.1"/>
    </source>
</evidence>
<dbReference type="KEGG" id="rru:Rru_A0538"/>
<proteinExistence type="predicted"/>
<dbReference type="EnsemblBacteria" id="ABC21342">
    <property type="protein sequence ID" value="ABC21342"/>
    <property type="gene ID" value="Rru_A0538"/>
</dbReference>
<dbReference type="Proteomes" id="UP000001929">
    <property type="component" value="Chromosome"/>
</dbReference>
<gene>
    <name evidence="1" type="ordered locus">Rru_A0538</name>
</gene>
<dbReference type="DNASU" id="3833645"/>
<accession>Q2RX03</accession>
<protein>
    <recommendedName>
        <fullName evidence="3">PIN domain-containing protein</fullName>
    </recommendedName>
</protein>
<organism evidence="1 2">
    <name type="scientific">Rhodospirillum rubrum (strain ATCC 11170 / ATH 1.1.1 / DSM 467 / LMG 4362 / NCIMB 8255 / S1)</name>
    <dbReference type="NCBI Taxonomy" id="269796"/>
    <lineage>
        <taxon>Bacteria</taxon>
        <taxon>Pseudomonadati</taxon>
        <taxon>Pseudomonadota</taxon>
        <taxon>Alphaproteobacteria</taxon>
        <taxon>Rhodospirillales</taxon>
        <taxon>Rhodospirillaceae</taxon>
        <taxon>Rhodospirillum</taxon>
    </lineage>
</organism>
<dbReference type="InterPro" id="IPR016541">
    <property type="entry name" value="UCP008505"/>
</dbReference>
<evidence type="ECO:0000313" key="2">
    <source>
        <dbReference type="Proteomes" id="UP000001929"/>
    </source>
</evidence>
<dbReference type="AlphaFoldDB" id="Q2RX03"/>
<dbReference type="Pfam" id="PF14367">
    <property type="entry name" value="DUF4411"/>
    <property type="match status" value="1"/>
</dbReference>
<keyword evidence="2" id="KW-1185">Reference proteome</keyword>
<dbReference type="STRING" id="269796.Rru_A0538"/>
<reference evidence="1 2" key="1">
    <citation type="journal article" date="2011" name="Stand. Genomic Sci.">
        <title>Complete genome sequence of Rhodospirillum rubrum type strain (S1).</title>
        <authorList>
            <person name="Munk A.C."/>
            <person name="Copeland A."/>
            <person name="Lucas S."/>
            <person name="Lapidus A."/>
            <person name="Del Rio T.G."/>
            <person name="Barry K."/>
            <person name="Detter J.C."/>
            <person name="Hammon N."/>
            <person name="Israni S."/>
            <person name="Pitluck S."/>
            <person name="Brettin T."/>
            <person name="Bruce D."/>
            <person name="Han C."/>
            <person name="Tapia R."/>
            <person name="Gilna P."/>
            <person name="Schmutz J."/>
            <person name="Larimer F."/>
            <person name="Land M."/>
            <person name="Kyrpides N.C."/>
            <person name="Mavromatis K."/>
            <person name="Richardson P."/>
            <person name="Rohde M."/>
            <person name="Goker M."/>
            <person name="Klenk H.P."/>
            <person name="Zhang Y."/>
            <person name="Roberts G.P."/>
            <person name="Reslewic S."/>
            <person name="Schwartz D.C."/>
        </authorList>
    </citation>
    <scope>NUCLEOTIDE SEQUENCE [LARGE SCALE GENOMIC DNA]</scope>
    <source>
        <strain evidence="2">ATCC 11170 / ATH 1.1.1 / DSM 467 / LMG 4362 / NCIMB 8255 / S1</strain>
    </source>
</reference>
<dbReference type="EMBL" id="CP000230">
    <property type="protein sequence ID" value="ABC21342.1"/>
    <property type="molecule type" value="Genomic_DNA"/>
</dbReference>
<dbReference type="HOGENOM" id="CLU_116293_0_1_5"/>
<dbReference type="RefSeq" id="WP_011388296.1">
    <property type="nucleotide sequence ID" value="NC_007643.1"/>
</dbReference>
<name>Q2RX03_RHORT</name>
<evidence type="ECO:0008006" key="3">
    <source>
        <dbReference type="Google" id="ProtNLM"/>
    </source>
</evidence>
<dbReference type="eggNOG" id="COG1487">
    <property type="taxonomic scope" value="Bacteria"/>
</dbReference>